<dbReference type="Proteomes" id="UP000675881">
    <property type="component" value="Chromosome 2"/>
</dbReference>
<reference evidence="4" key="1">
    <citation type="submission" date="2021-02" db="EMBL/GenBank/DDBJ databases">
        <authorList>
            <person name="Bekaert M."/>
        </authorList>
    </citation>
    <scope>NUCLEOTIDE SEQUENCE</scope>
    <source>
        <strain evidence="4">IoA-00</strain>
    </source>
</reference>
<sequence>MSGGGSIGDMEIQRFGLAKKRIIHQLIEWAKLVPHFSELKVEDQVTLIRGGWNELLVAGLAFRSIKLNDGILLGNGNAMDKAELGCLRAIILFNPDAKGLSDVTKVENLREKVYATLEEYTPFCS</sequence>
<dbReference type="PRINTS" id="PR00398">
    <property type="entry name" value="STRDHORMONER"/>
</dbReference>
<dbReference type="InterPro" id="IPR035500">
    <property type="entry name" value="NHR-like_dom_sf"/>
</dbReference>
<dbReference type="AlphaFoldDB" id="A0A7R8H5H0"/>
<dbReference type="SMART" id="SM00430">
    <property type="entry name" value="HOLI"/>
    <property type="match status" value="1"/>
</dbReference>
<evidence type="ECO:0000313" key="4">
    <source>
        <dbReference type="EMBL" id="CAF2876137.1"/>
    </source>
</evidence>
<accession>A0A7R8H5H0</accession>
<dbReference type="InterPro" id="IPR001723">
    <property type="entry name" value="Nuclear_hrmn_rcpt"/>
</dbReference>
<keyword evidence="2" id="KW-0804">Transcription</keyword>
<evidence type="ECO:0000256" key="3">
    <source>
        <dbReference type="ARBA" id="ARBA00023170"/>
    </source>
</evidence>
<dbReference type="InterPro" id="IPR000536">
    <property type="entry name" value="Nucl_hrmn_rcpt_lig-bd"/>
</dbReference>
<dbReference type="Pfam" id="PF00104">
    <property type="entry name" value="Hormone_recep"/>
    <property type="match status" value="1"/>
</dbReference>
<dbReference type="EMBL" id="HG994581">
    <property type="protein sequence ID" value="CAF2876137.1"/>
    <property type="molecule type" value="Genomic_DNA"/>
</dbReference>
<proteinExistence type="predicted"/>
<dbReference type="PROSITE" id="PS51843">
    <property type="entry name" value="NR_LBD"/>
    <property type="match status" value="1"/>
</dbReference>
<evidence type="ECO:0000256" key="1">
    <source>
        <dbReference type="ARBA" id="ARBA00023015"/>
    </source>
</evidence>
<protein>
    <submittedName>
        <fullName evidence="4">Uncharacterized protein</fullName>
    </submittedName>
</protein>
<keyword evidence="5" id="KW-1185">Reference proteome</keyword>
<evidence type="ECO:0000313" key="5">
    <source>
        <dbReference type="Proteomes" id="UP000675881"/>
    </source>
</evidence>
<dbReference type="SUPFAM" id="SSF48508">
    <property type="entry name" value="Nuclear receptor ligand-binding domain"/>
    <property type="match status" value="1"/>
</dbReference>
<gene>
    <name evidence="4" type="ORF">LSAA_6252</name>
</gene>
<dbReference type="Gene3D" id="1.10.565.10">
    <property type="entry name" value="Retinoid X Receptor"/>
    <property type="match status" value="2"/>
</dbReference>
<keyword evidence="3" id="KW-0675">Receptor</keyword>
<organism evidence="4 5">
    <name type="scientific">Lepeophtheirus salmonis</name>
    <name type="common">Salmon louse</name>
    <name type="synonym">Caligus salmonis</name>
    <dbReference type="NCBI Taxonomy" id="72036"/>
    <lineage>
        <taxon>Eukaryota</taxon>
        <taxon>Metazoa</taxon>
        <taxon>Ecdysozoa</taxon>
        <taxon>Arthropoda</taxon>
        <taxon>Crustacea</taxon>
        <taxon>Multicrustacea</taxon>
        <taxon>Hexanauplia</taxon>
        <taxon>Copepoda</taxon>
        <taxon>Siphonostomatoida</taxon>
        <taxon>Caligidae</taxon>
        <taxon>Lepeophtheirus</taxon>
    </lineage>
</organism>
<name>A0A7R8H5H0_LEPSM</name>
<keyword evidence="1" id="KW-0805">Transcription regulation</keyword>
<evidence type="ECO:0000256" key="2">
    <source>
        <dbReference type="ARBA" id="ARBA00023163"/>
    </source>
</evidence>
<dbReference type="InterPro" id="IPR050274">
    <property type="entry name" value="Nuclear_hormone_rcpt_NR2"/>
</dbReference>
<dbReference type="OrthoDB" id="5873264at2759"/>
<dbReference type="PANTHER" id="PTHR24083">
    <property type="entry name" value="NUCLEAR HORMONE RECEPTOR"/>
    <property type="match status" value="1"/>
</dbReference>